<evidence type="ECO:0000256" key="3">
    <source>
        <dbReference type="ARBA" id="ARBA00047960"/>
    </source>
</evidence>
<dbReference type="GO" id="GO:0004364">
    <property type="term" value="F:glutathione transferase activity"/>
    <property type="evidence" value="ECO:0007669"/>
    <property type="project" value="UniProtKB-UniRule"/>
</dbReference>
<dbReference type="PANTHER" id="PTHR42943:SF2">
    <property type="entry name" value="GLUTATHIONE S-TRANSFERASE KAPPA 1"/>
    <property type="match status" value="1"/>
</dbReference>
<accession>A0A6A7AGS4</accession>
<evidence type="ECO:0000313" key="8">
    <source>
        <dbReference type="Proteomes" id="UP000799424"/>
    </source>
</evidence>
<dbReference type="SUPFAM" id="SSF52833">
    <property type="entry name" value="Thioredoxin-like"/>
    <property type="match status" value="1"/>
</dbReference>
<keyword evidence="8" id="KW-1185">Reference proteome</keyword>
<gene>
    <name evidence="7" type="ORF">CC86DRAFT_451593</name>
</gene>
<dbReference type="AlphaFoldDB" id="A0A6A7AGS4"/>
<dbReference type="InterPro" id="IPR036249">
    <property type="entry name" value="Thioredoxin-like_sf"/>
</dbReference>
<evidence type="ECO:0000256" key="5">
    <source>
        <dbReference type="PIRSR" id="PIRSR006386-1"/>
    </source>
</evidence>
<evidence type="ECO:0000256" key="4">
    <source>
        <dbReference type="PIRNR" id="PIRNR006386"/>
    </source>
</evidence>
<protein>
    <recommendedName>
        <fullName evidence="4">Glutathione S-transferase kappa</fullName>
        <ecNumber evidence="4">2.5.1.18</ecNumber>
    </recommendedName>
</protein>
<keyword evidence="2 4" id="KW-0808">Transferase</keyword>
<dbReference type="Gene3D" id="3.40.30.10">
    <property type="entry name" value="Glutaredoxin"/>
    <property type="match status" value="1"/>
</dbReference>
<dbReference type="GO" id="GO:0005777">
    <property type="term" value="C:peroxisome"/>
    <property type="evidence" value="ECO:0007669"/>
    <property type="project" value="TreeGrafter"/>
</dbReference>
<dbReference type="PIRSF" id="PIRSF006386">
    <property type="entry name" value="HCCAis_GSTk"/>
    <property type="match status" value="1"/>
</dbReference>
<dbReference type="EMBL" id="MU006217">
    <property type="protein sequence ID" value="KAF2831918.1"/>
    <property type="molecule type" value="Genomic_DNA"/>
</dbReference>
<evidence type="ECO:0000256" key="1">
    <source>
        <dbReference type="ARBA" id="ARBA00006494"/>
    </source>
</evidence>
<name>A0A6A7AGS4_9PLEO</name>
<comment type="similarity">
    <text evidence="1 4">Belongs to the GST superfamily. Kappa family.</text>
</comment>
<feature type="active site" description="Nucleophile" evidence="5">
    <location>
        <position position="14"/>
    </location>
</feature>
<dbReference type="Proteomes" id="UP000799424">
    <property type="component" value="Unassembled WGS sequence"/>
</dbReference>
<proteinExistence type="inferred from homology"/>
<dbReference type="GO" id="GO:0004602">
    <property type="term" value="F:glutathione peroxidase activity"/>
    <property type="evidence" value="ECO:0007669"/>
    <property type="project" value="TreeGrafter"/>
</dbReference>
<dbReference type="EC" id="2.5.1.18" evidence="4"/>
<dbReference type="PANTHER" id="PTHR42943">
    <property type="entry name" value="GLUTATHIONE S-TRANSFERASE KAPPA"/>
    <property type="match status" value="1"/>
</dbReference>
<dbReference type="InterPro" id="IPR051924">
    <property type="entry name" value="GST_Kappa/NadH"/>
</dbReference>
<reference evidence="7" key="1">
    <citation type="journal article" date="2020" name="Stud. Mycol.">
        <title>101 Dothideomycetes genomes: a test case for predicting lifestyles and emergence of pathogens.</title>
        <authorList>
            <person name="Haridas S."/>
            <person name="Albert R."/>
            <person name="Binder M."/>
            <person name="Bloem J."/>
            <person name="Labutti K."/>
            <person name="Salamov A."/>
            <person name="Andreopoulos B."/>
            <person name="Baker S."/>
            <person name="Barry K."/>
            <person name="Bills G."/>
            <person name="Bluhm B."/>
            <person name="Cannon C."/>
            <person name="Castanera R."/>
            <person name="Culley D."/>
            <person name="Daum C."/>
            <person name="Ezra D."/>
            <person name="Gonzalez J."/>
            <person name="Henrissat B."/>
            <person name="Kuo A."/>
            <person name="Liang C."/>
            <person name="Lipzen A."/>
            <person name="Lutzoni F."/>
            <person name="Magnuson J."/>
            <person name="Mondo S."/>
            <person name="Nolan M."/>
            <person name="Ohm R."/>
            <person name="Pangilinan J."/>
            <person name="Park H.-J."/>
            <person name="Ramirez L."/>
            <person name="Alfaro M."/>
            <person name="Sun H."/>
            <person name="Tritt A."/>
            <person name="Yoshinaga Y."/>
            <person name="Zwiers L.-H."/>
            <person name="Turgeon B."/>
            <person name="Goodwin S."/>
            <person name="Spatafora J."/>
            <person name="Crous P."/>
            <person name="Grigoriev I."/>
        </authorList>
    </citation>
    <scope>NUCLEOTIDE SEQUENCE</scope>
    <source>
        <strain evidence="7">CBS 113818</strain>
    </source>
</reference>
<comment type="catalytic activity">
    <reaction evidence="3 4">
        <text>RX + glutathione = an S-substituted glutathione + a halide anion + H(+)</text>
        <dbReference type="Rhea" id="RHEA:16437"/>
        <dbReference type="ChEBI" id="CHEBI:15378"/>
        <dbReference type="ChEBI" id="CHEBI:16042"/>
        <dbReference type="ChEBI" id="CHEBI:17792"/>
        <dbReference type="ChEBI" id="CHEBI:57925"/>
        <dbReference type="ChEBI" id="CHEBI:90779"/>
        <dbReference type="EC" id="2.5.1.18"/>
    </reaction>
</comment>
<dbReference type="Pfam" id="PF01323">
    <property type="entry name" value="DSBA"/>
    <property type="match status" value="1"/>
</dbReference>
<sequence>MPQPKIKLYVDIISPFGYIGFHLLQNSPVFKQCEITYTPILLGGLMKACGNTPPLNIKNKSTWITTERLRWSTYFSIPMSNSAPPNFPINTLPIQRVLCALQIVHPDSLPAALARFWQDFWVDWKDPLKPGNLLSIVAEVLGSEEEARRVVESTKSEECKKRLSANTEEAFAEGAFGLPYFVATNAKGETERFWGVDHVGQLCDFMDLERAGGRGWRALL</sequence>
<evidence type="ECO:0000259" key="6">
    <source>
        <dbReference type="Pfam" id="PF01323"/>
    </source>
</evidence>
<organism evidence="7 8">
    <name type="scientific">Ophiobolus disseminans</name>
    <dbReference type="NCBI Taxonomy" id="1469910"/>
    <lineage>
        <taxon>Eukaryota</taxon>
        <taxon>Fungi</taxon>
        <taxon>Dikarya</taxon>
        <taxon>Ascomycota</taxon>
        <taxon>Pezizomycotina</taxon>
        <taxon>Dothideomycetes</taxon>
        <taxon>Pleosporomycetidae</taxon>
        <taxon>Pleosporales</taxon>
        <taxon>Pleosporineae</taxon>
        <taxon>Phaeosphaeriaceae</taxon>
        <taxon>Ophiobolus</taxon>
    </lineage>
</organism>
<dbReference type="GO" id="GO:0006749">
    <property type="term" value="P:glutathione metabolic process"/>
    <property type="evidence" value="ECO:0007669"/>
    <property type="project" value="TreeGrafter"/>
</dbReference>
<evidence type="ECO:0000256" key="2">
    <source>
        <dbReference type="ARBA" id="ARBA00022679"/>
    </source>
</evidence>
<dbReference type="InterPro" id="IPR001853">
    <property type="entry name" value="DSBA-like_thioredoxin_dom"/>
</dbReference>
<dbReference type="InterPro" id="IPR014440">
    <property type="entry name" value="HCCAis_GSTk"/>
</dbReference>
<evidence type="ECO:0000313" key="7">
    <source>
        <dbReference type="EMBL" id="KAF2831918.1"/>
    </source>
</evidence>
<dbReference type="OrthoDB" id="4664297at2759"/>
<dbReference type="GO" id="GO:0005739">
    <property type="term" value="C:mitochondrion"/>
    <property type="evidence" value="ECO:0007669"/>
    <property type="project" value="TreeGrafter"/>
</dbReference>
<dbReference type="FunFam" id="3.40.30.10:FF:000096">
    <property type="entry name" value="Glutathione S-transferase kappa"/>
    <property type="match status" value="1"/>
</dbReference>
<feature type="domain" description="DSBA-like thioredoxin" evidence="6">
    <location>
        <begin position="6"/>
        <end position="203"/>
    </location>
</feature>